<dbReference type="EMBL" id="CAJEWN010001303">
    <property type="protein sequence ID" value="CAD2196338.1"/>
    <property type="molecule type" value="Genomic_DNA"/>
</dbReference>
<reference evidence="2 3" key="1">
    <citation type="submission" date="2020-08" db="EMBL/GenBank/DDBJ databases">
        <authorList>
            <person name="Koutsovoulos G."/>
            <person name="Danchin GJ E."/>
        </authorList>
    </citation>
    <scope>NUCLEOTIDE SEQUENCE [LARGE SCALE GENOMIC DNA]</scope>
</reference>
<dbReference type="PANTHER" id="PTHR22727:SF15">
    <property type="entry name" value="MRH DOMAIN-CONTAINING PROTEIN"/>
    <property type="match status" value="1"/>
</dbReference>
<dbReference type="Proteomes" id="UP000580250">
    <property type="component" value="Unassembled WGS sequence"/>
</dbReference>
<dbReference type="AlphaFoldDB" id="A0A6V7XAP9"/>
<sequence>MVREQGFTCGIEQPRSEFCQKRPFCSSLDYFPVCPSTRVNSSEENLKIFWRKLNPQICIDNGILNTLPNKKEKCLPCGPEMERNNSGYCENCPKGSISSGEGKCVPCPSGLIPNYGIFLTNWDSLPSEIECKKRM</sequence>
<evidence type="ECO:0000313" key="3">
    <source>
        <dbReference type="Proteomes" id="UP000580250"/>
    </source>
</evidence>
<protein>
    <recommendedName>
        <fullName evidence="1">Elapor1/2 TNF receptor-like domain-containing protein</fullName>
    </recommendedName>
</protein>
<dbReference type="InterPro" id="IPR039181">
    <property type="entry name" value="Elapor1/2"/>
</dbReference>
<name>A0A6V7XAP9_MELEN</name>
<accession>A0A6V7XAP9</accession>
<dbReference type="Pfam" id="PF23091">
    <property type="entry name" value="TNFR_ELAPOR1_6th"/>
    <property type="match status" value="1"/>
</dbReference>
<proteinExistence type="predicted"/>
<dbReference type="OrthoDB" id="439917at2759"/>
<dbReference type="InterPro" id="IPR056610">
    <property type="entry name" value="Elapor1/2_TNFR-like"/>
</dbReference>
<evidence type="ECO:0000259" key="1">
    <source>
        <dbReference type="Pfam" id="PF23091"/>
    </source>
</evidence>
<gene>
    <name evidence="2" type="ORF">MENT_LOCUS49495</name>
</gene>
<dbReference type="GO" id="GO:0016020">
    <property type="term" value="C:membrane"/>
    <property type="evidence" value="ECO:0007669"/>
    <property type="project" value="TreeGrafter"/>
</dbReference>
<evidence type="ECO:0000313" key="2">
    <source>
        <dbReference type="EMBL" id="CAD2196338.1"/>
    </source>
</evidence>
<feature type="domain" description="Elapor1/2 TNF receptor-like" evidence="1">
    <location>
        <begin position="76"/>
        <end position="116"/>
    </location>
</feature>
<organism evidence="2 3">
    <name type="scientific">Meloidogyne enterolobii</name>
    <name type="common">Root-knot nematode worm</name>
    <name type="synonym">Meloidogyne mayaguensis</name>
    <dbReference type="NCBI Taxonomy" id="390850"/>
    <lineage>
        <taxon>Eukaryota</taxon>
        <taxon>Metazoa</taxon>
        <taxon>Ecdysozoa</taxon>
        <taxon>Nematoda</taxon>
        <taxon>Chromadorea</taxon>
        <taxon>Rhabditida</taxon>
        <taxon>Tylenchina</taxon>
        <taxon>Tylenchomorpha</taxon>
        <taxon>Tylenchoidea</taxon>
        <taxon>Meloidogynidae</taxon>
        <taxon>Meloidogyninae</taxon>
        <taxon>Meloidogyne</taxon>
    </lineage>
</organism>
<dbReference type="PANTHER" id="PTHR22727">
    <property type="entry name" value="PROTEIN CBG13728"/>
    <property type="match status" value="1"/>
</dbReference>
<comment type="caution">
    <text evidence="2">The sequence shown here is derived from an EMBL/GenBank/DDBJ whole genome shotgun (WGS) entry which is preliminary data.</text>
</comment>